<evidence type="ECO:0000256" key="1">
    <source>
        <dbReference type="SAM" id="Phobius"/>
    </source>
</evidence>
<organism evidence="2 3">
    <name type="scientific">Endomicrobium proavitum</name>
    <dbReference type="NCBI Taxonomy" id="1408281"/>
    <lineage>
        <taxon>Bacteria</taxon>
        <taxon>Pseudomonadati</taxon>
        <taxon>Elusimicrobiota</taxon>
        <taxon>Endomicrobiia</taxon>
        <taxon>Endomicrobiales</taxon>
        <taxon>Endomicrobiaceae</taxon>
        <taxon>Endomicrobium</taxon>
    </lineage>
</organism>
<gene>
    <name evidence="2" type="ORF">Epro_0150</name>
</gene>
<keyword evidence="1" id="KW-1133">Transmembrane helix</keyword>
<evidence type="ECO:0000313" key="2">
    <source>
        <dbReference type="EMBL" id="AKL97529.1"/>
    </source>
</evidence>
<dbReference type="InterPro" id="IPR007170">
    <property type="entry name" value="SpoVG"/>
</dbReference>
<accession>A0A0G3WJ89</accession>
<dbReference type="AlphaFoldDB" id="A0A0G3WJ89"/>
<feature type="transmembrane region" description="Helical" evidence="1">
    <location>
        <begin position="26"/>
        <end position="44"/>
    </location>
</feature>
<proteinExistence type="predicted"/>
<dbReference type="Pfam" id="PF04026">
    <property type="entry name" value="SpoVG"/>
    <property type="match status" value="1"/>
</dbReference>
<reference evidence="2 3" key="1">
    <citation type="submission" date="2014-09" db="EMBL/GenBank/DDBJ databases">
        <title>Complete genome sequence of Endomicrobium proavitum.</title>
        <authorList>
            <person name="Zheng H."/>
        </authorList>
    </citation>
    <scope>NUCLEOTIDE SEQUENCE [LARGE SCALE GENOMIC DNA]</scope>
    <source>
        <strain evidence="2 3">Rsa215</strain>
    </source>
</reference>
<evidence type="ECO:0000313" key="3">
    <source>
        <dbReference type="Proteomes" id="UP000035337"/>
    </source>
</evidence>
<sequence length="210" mass="23833">MSLCCTAPVIVFIAKSAIFNYTPCMFRIISILFFIFVFAQFAFADLKVTSVSQNGGKYAVVFNNSIKISNLSLNQNIAARVEFPSYKGKNKQYKQFSLLKRDYASYLAGVLKSRSADGSADLKTDFKINKFDALKKKSSIKAFASIIFEDTVEVECRVMDSGRGLWIAWPSRKEAGKRVKEFEFTDKNLKIEVETALVRRYKENDTAKEK</sequence>
<keyword evidence="1" id="KW-0472">Membrane</keyword>
<dbReference type="GO" id="GO:0030435">
    <property type="term" value="P:sporulation resulting in formation of a cellular spore"/>
    <property type="evidence" value="ECO:0007669"/>
    <property type="project" value="InterPro"/>
</dbReference>
<protein>
    <submittedName>
        <fullName evidence="2">Uncharacterized protein</fullName>
    </submittedName>
</protein>
<keyword evidence="1" id="KW-0812">Transmembrane</keyword>
<name>A0A0G3WJ89_9BACT</name>
<dbReference type="InterPro" id="IPR036751">
    <property type="entry name" value="SpoVG_sf"/>
</dbReference>
<dbReference type="Gene3D" id="3.30.1120.40">
    <property type="entry name" value="Stage V sporulation protein G"/>
    <property type="match status" value="1"/>
</dbReference>
<dbReference type="Proteomes" id="UP000035337">
    <property type="component" value="Chromosome"/>
</dbReference>
<dbReference type="STRING" id="1408281.Epro_0150"/>
<dbReference type="OrthoDB" id="10006205at2"/>
<dbReference type="SUPFAM" id="SSF160537">
    <property type="entry name" value="SpoVG-like"/>
    <property type="match status" value="1"/>
</dbReference>
<dbReference type="KEGG" id="epo:Epro_0150"/>
<dbReference type="EMBL" id="CP009498">
    <property type="protein sequence ID" value="AKL97529.1"/>
    <property type="molecule type" value="Genomic_DNA"/>
</dbReference>
<keyword evidence="3" id="KW-1185">Reference proteome</keyword>
<dbReference type="RefSeq" id="WP_144412016.1">
    <property type="nucleotide sequence ID" value="NZ_CP009498.1"/>
</dbReference>